<protein>
    <submittedName>
        <fullName evidence="2">Rhodanese-like domain-containing protein</fullName>
    </submittedName>
</protein>
<dbReference type="Gene3D" id="3.40.250.10">
    <property type="entry name" value="Rhodanese-like domain"/>
    <property type="match status" value="1"/>
</dbReference>
<feature type="domain" description="Rhodanese" evidence="1">
    <location>
        <begin position="20"/>
        <end position="103"/>
    </location>
</feature>
<dbReference type="PROSITE" id="PS50206">
    <property type="entry name" value="RHODANESE_3"/>
    <property type="match status" value="1"/>
</dbReference>
<dbReference type="PANTHER" id="PTHR43031">
    <property type="entry name" value="FAD-DEPENDENT OXIDOREDUCTASE"/>
    <property type="match status" value="1"/>
</dbReference>
<dbReference type="CDD" id="cd00158">
    <property type="entry name" value="RHOD"/>
    <property type="match status" value="1"/>
</dbReference>
<evidence type="ECO:0000259" key="1">
    <source>
        <dbReference type="PROSITE" id="PS50206"/>
    </source>
</evidence>
<accession>A0A3S1BN41</accession>
<dbReference type="InterPro" id="IPR001763">
    <property type="entry name" value="Rhodanese-like_dom"/>
</dbReference>
<name>A0A3S1BN41_9BACL</name>
<dbReference type="SUPFAM" id="SSF52821">
    <property type="entry name" value="Rhodanese/Cell cycle control phosphatase"/>
    <property type="match status" value="1"/>
</dbReference>
<dbReference type="AlphaFoldDB" id="A0A3S1BN41"/>
<dbReference type="InterPro" id="IPR036873">
    <property type="entry name" value="Rhodanese-like_dom_sf"/>
</dbReference>
<proteinExistence type="predicted"/>
<reference evidence="2 3" key="1">
    <citation type="submission" date="2018-12" db="EMBL/GenBank/DDBJ databases">
        <authorList>
            <person name="Sun L."/>
            <person name="Chen Z."/>
        </authorList>
    </citation>
    <scope>NUCLEOTIDE SEQUENCE [LARGE SCALE GENOMIC DNA]</scope>
    <source>
        <strain evidence="2 3">DSM 15890</strain>
    </source>
</reference>
<organism evidence="2 3">
    <name type="scientific">Paenibacillus anaericanus</name>
    <dbReference type="NCBI Taxonomy" id="170367"/>
    <lineage>
        <taxon>Bacteria</taxon>
        <taxon>Bacillati</taxon>
        <taxon>Bacillota</taxon>
        <taxon>Bacilli</taxon>
        <taxon>Bacillales</taxon>
        <taxon>Paenibacillaceae</taxon>
        <taxon>Paenibacillus</taxon>
    </lineage>
</organism>
<keyword evidence="3" id="KW-1185">Reference proteome</keyword>
<dbReference type="SMART" id="SM00450">
    <property type="entry name" value="RHOD"/>
    <property type="match status" value="1"/>
</dbReference>
<comment type="caution">
    <text evidence="2">The sequence shown here is derived from an EMBL/GenBank/DDBJ whole genome shotgun (WGS) entry which is preliminary data.</text>
</comment>
<sequence>MAFQISKEITPTELSNRLNIGEAPVIIDVREPAEWADGHIAGAKHIPLGQLTGRLDELDKDIEMIIVCRSGGRSGLACELLSEHGFDVVNMTGGLMSWNDELI</sequence>
<dbReference type="InterPro" id="IPR050229">
    <property type="entry name" value="GlpE_sulfurtransferase"/>
</dbReference>
<dbReference type="OrthoDB" id="9800872at2"/>
<gene>
    <name evidence="2" type="ORF">EJP82_14890</name>
</gene>
<dbReference type="Pfam" id="PF00581">
    <property type="entry name" value="Rhodanese"/>
    <property type="match status" value="1"/>
</dbReference>
<dbReference type="Proteomes" id="UP000279446">
    <property type="component" value="Unassembled WGS sequence"/>
</dbReference>
<evidence type="ECO:0000313" key="3">
    <source>
        <dbReference type="Proteomes" id="UP000279446"/>
    </source>
</evidence>
<evidence type="ECO:0000313" key="2">
    <source>
        <dbReference type="EMBL" id="RUT45575.1"/>
    </source>
</evidence>
<dbReference type="RefSeq" id="WP_127192850.1">
    <property type="nucleotide sequence ID" value="NZ_RZNY01000011.1"/>
</dbReference>
<dbReference type="PANTHER" id="PTHR43031:SF17">
    <property type="entry name" value="SULFURTRANSFERASE YTWF-RELATED"/>
    <property type="match status" value="1"/>
</dbReference>
<dbReference type="EMBL" id="RZNY01000011">
    <property type="protein sequence ID" value="RUT45575.1"/>
    <property type="molecule type" value="Genomic_DNA"/>
</dbReference>